<keyword evidence="1" id="KW-1133">Transmembrane helix</keyword>
<keyword evidence="1" id="KW-0472">Membrane</keyword>
<dbReference type="EMBL" id="JALIEB010000003">
    <property type="protein sequence ID" value="MCV3270872.1"/>
    <property type="molecule type" value="Genomic_DNA"/>
</dbReference>
<reference evidence="2 3" key="1">
    <citation type="submission" date="2022-04" db="EMBL/GenBank/DDBJ databases">
        <title>Roseobacter sp. WL0113 is a bacterium isolated from neritic sediment.</title>
        <authorList>
            <person name="Wang L."/>
            <person name="He W."/>
            <person name="Zhang D.-F."/>
        </authorList>
    </citation>
    <scope>NUCLEOTIDE SEQUENCE [LARGE SCALE GENOMIC DNA]</scope>
    <source>
        <strain evidence="2 3">WL0113</strain>
    </source>
</reference>
<evidence type="ECO:0000313" key="3">
    <source>
        <dbReference type="Proteomes" id="UP001208690"/>
    </source>
</evidence>
<keyword evidence="1" id="KW-0812">Transmembrane</keyword>
<name>A0ABT3BBE6_9RHOB</name>
<organism evidence="2 3">
    <name type="scientific">Roseobacter sinensis</name>
    <dbReference type="NCBI Taxonomy" id="2931391"/>
    <lineage>
        <taxon>Bacteria</taxon>
        <taxon>Pseudomonadati</taxon>
        <taxon>Pseudomonadota</taxon>
        <taxon>Alphaproteobacteria</taxon>
        <taxon>Rhodobacterales</taxon>
        <taxon>Roseobacteraceae</taxon>
        <taxon>Roseobacter</taxon>
    </lineage>
</organism>
<accession>A0ABT3BBE6</accession>
<evidence type="ECO:0000313" key="2">
    <source>
        <dbReference type="EMBL" id="MCV3270872.1"/>
    </source>
</evidence>
<dbReference type="Proteomes" id="UP001208690">
    <property type="component" value="Unassembled WGS sequence"/>
</dbReference>
<proteinExistence type="predicted"/>
<dbReference type="InterPro" id="IPR045936">
    <property type="entry name" value="DUF6356"/>
</dbReference>
<protein>
    <submittedName>
        <fullName evidence="2">DUF6356 family protein</fullName>
    </submittedName>
</protein>
<keyword evidence="3" id="KW-1185">Reference proteome</keyword>
<comment type="caution">
    <text evidence="2">The sequence shown here is derived from an EMBL/GenBank/DDBJ whole genome shotgun (WGS) entry which is preliminary data.</text>
</comment>
<evidence type="ECO:0000256" key="1">
    <source>
        <dbReference type="SAM" id="Phobius"/>
    </source>
</evidence>
<dbReference type="RefSeq" id="WP_263843203.1">
    <property type="nucleotide sequence ID" value="NZ_JALIEB010000003.1"/>
</dbReference>
<sequence length="68" mass="7755">MFQRIFLAHPATVDETFFQHMLFALRFAASLFAAAGAALVHAFVPCLFEKTASRIIARLYHRLHNRGH</sequence>
<feature type="transmembrane region" description="Helical" evidence="1">
    <location>
        <begin position="23"/>
        <end position="48"/>
    </location>
</feature>
<dbReference type="Pfam" id="PF19883">
    <property type="entry name" value="DUF6356"/>
    <property type="match status" value="1"/>
</dbReference>
<gene>
    <name evidence="2" type="ORF">MUB52_05475</name>
</gene>